<feature type="non-terminal residue" evidence="1">
    <location>
        <position position="1"/>
    </location>
</feature>
<comment type="caution">
    <text evidence="1">The sequence shown here is derived from an EMBL/GenBank/DDBJ whole genome shotgun (WGS) entry which is preliminary data.</text>
</comment>
<keyword evidence="2" id="KW-1185">Reference proteome</keyword>
<dbReference type="OrthoDB" id="2963168at2759"/>
<dbReference type="AlphaFoldDB" id="A0A9W8IVW5"/>
<reference evidence="1" key="1">
    <citation type="submission" date="2022-06" db="EMBL/GenBank/DDBJ databases">
        <title>Genome Sequence of Candolleomyces eurysporus.</title>
        <authorList>
            <person name="Buettner E."/>
        </authorList>
    </citation>
    <scope>NUCLEOTIDE SEQUENCE</scope>
    <source>
        <strain evidence="1">VTCC 930004</strain>
    </source>
</reference>
<gene>
    <name evidence="1" type="ORF">H1R20_g13439</name>
</gene>
<evidence type="ECO:0000313" key="2">
    <source>
        <dbReference type="Proteomes" id="UP001140091"/>
    </source>
</evidence>
<accession>A0A9W8IVW5</accession>
<evidence type="ECO:0000313" key="1">
    <source>
        <dbReference type="EMBL" id="KAJ2923655.1"/>
    </source>
</evidence>
<dbReference type="EMBL" id="JANBPK010001301">
    <property type="protein sequence ID" value="KAJ2923655.1"/>
    <property type="molecule type" value="Genomic_DNA"/>
</dbReference>
<name>A0A9W8IVW5_9AGAR</name>
<organism evidence="1 2">
    <name type="scientific">Candolleomyces eurysporus</name>
    <dbReference type="NCBI Taxonomy" id="2828524"/>
    <lineage>
        <taxon>Eukaryota</taxon>
        <taxon>Fungi</taxon>
        <taxon>Dikarya</taxon>
        <taxon>Basidiomycota</taxon>
        <taxon>Agaricomycotina</taxon>
        <taxon>Agaricomycetes</taxon>
        <taxon>Agaricomycetidae</taxon>
        <taxon>Agaricales</taxon>
        <taxon>Agaricineae</taxon>
        <taxon>Psathyrellaceae</taxon>
        <taxon>Candolleomyces</taxon>
    </lineage>
</organism>
<dbReference type="Proteomes" id="UP001140091">
    <property type="component" value="Unassembled WGS sequence"/>
</dbReference>
<protein>
    <submittedName>
        <fullName evidence="1">Uncharacterized protein</fullName>
    </submittedName>
</protein>
<sequence>MLPGRDFINFIINSHTCLWEYAKDWVTRDIGSVADVTLPVKLTEVINKTLLTHHPARLDPASFAYFMH</sequence>
<proteinExistence type="predicted"/>